<reference evidence="6 7" key="1">
    <citation type="journal article" date="2012" name="PLoS Pathog.">
        <title>Diverse lifestyles and strategies of plant pathogenesis encoded in the genomes of eighteen Dothideomycetes fungi.</title>
        <authorList>
            <person name="Ohm R.A."/>
            <person name="Feau N."/>
            <person name="Henrissat B."/>
            <person name="Schoch C.L."/>
            <person name="Horwitz B.A."/>
            <person name="Barry K.W."/>
            <person name="Condon B.J."/>
            <person name="Copeland A.C."/>
            <person name="Dhillon B."/>
            <person name="Glaser F."/>
            <person name="Hesse C.N."/>
            <person name="Kosti I."/>
            <person name="LaButti K."/>
            <person name="Lindquist E.A."/>
            <person name="Lucas S."/>
            <person name="Salamov A.A."/>
            <person name="Bradshaw R.E."/>
            <person name="Ciuffetti L."/>
            <person name="Hamelin R.C."/>
            <person name="Kema G.H.J."/>
            <person name="Lawrence C."/>
            <person name="Scott J.A."/>
            <person name="Spatafora J.W."/>
            <person name="Turgeon B.G."/>
            <person name="de Wit P.J.G.M."/>
            <person name="Zhong S."/>
            <person name="Goodwin S.B."/>
            <person name="Grigoriev I.V."/>
        </authorList>
    </citation>
    <scope>NUCLEOTIDE SEQUENCE [LARGE SCALE GENOMIC DNA]</scope>
    <source>
        <strain evidence="7">28A</strain>
    </source>
</reference>
<dbReference type="InterPro" id="IPR036390">
    <property type="entry name" value="WH_DNA-bd_sf"/>
</dbReference>
<dbReference type="Pfam" id="PF00891">
    <property type="entry name" value="Methyltransf_2"/>
    <property type="match status" value="1"/>
</dbReference>
<evidence type="ECO:0000313" key="6">
    <source>
        <dbReference type="EMBL" id="EOA86109.1"/>
    </source>
</evidence>
<dbReference type="InterPro" id="IPR001077">
    <property type="entry name" value="COMT_C"/>
</dbReference>
<keyword evidence="7" id="KW-1185">Reference proteome</keyword>
<dbReference type="HOGENOM" id="CLU_005533_1_4_1"/>
<evidence type="ECO:0008006" key="8">
    <source>
        <dbReference type="Google" id="ProtNLM"/>
    </source>
</evidence>
<organism evidence="6 7">
    <name type="scientific">Exserohilum turcicum (strain 28A)</name>
    <name type="common">Northern leaf blight fungus</name>
    <name type="synonym">Setosphaeria turcica</name>
    <dbReference type="NCBI Taxonomy" id="671987"/>
    <lineage>
        <taxon>Eukaryota</taxon>
        <taxon>Fungi</taxon>
        <taxon>Dikarya</taxon>
        <taxon>Ascomycota</taxon>
        <taxon>Pezizomycotina</taxon>
        <taxon>Dothideomycetes</taxon>
        <taxon>Pleosporomycetidae</taxon>
        <taxon>Pleosporales</taxon>
        <taxon>Pleosporineae</taxon>
        <taxon>Pleosporaceae</taxon>
        <taxon>Exserohilum</taxon>
    </lineage>
</organism>
<dbReference type="OrthoDB" id="1606438at2759"/>
<dbReference type="GO" id="GO:0008171">
    <property type="term" value="F:O-methyltransferase activity"/>
    <property type="evidence" value="ECO:0007669"/>
    <property type="project" value="InterPro"/>
</dbReference>
<dbReference type="SUPFAM" id="SSF46785">
    <property type="entry name" value="Winged helix' DNA-binding domain"/>
    <property type="match status" value="1"/>
</dbReference>
<gene>
    <name evidence="6" type="ORF">SETTUDRAFT_161590</name>
</gene>
<evidence type="ECO:0000259" key="4">
    <source>
        <dbReference type="Pfam" id="PF00891"/>
    </source>
</evidence>
<sequence length="441" mass="49639">MEPQVKFAAATDFPQDIVALGKLCSDLATQVSSKLSETGHPQPSFAADGPSVFPILDQDFENKRNQLREASKMLYELTTNPEDLVTRELWAKVHDINAFSYIVKYKLAEHVPINGKISYTQLAQKASTGHGLTRKMLRHLMTLRVFAEPEPETVKHTAASKLLLDRGTFLNTKFISHDTFQTAAVHLKALEKWGHETRAPNETAHNIAHNSDKPFFEWLRDEPKGAQDFADLMAYLFKSSARGHTSLLESYDWNKLGKITMVDVGGSSGHCSIAIAKVNPDMTFIVQDLPNIAAQSSDPATTIVPPELRDRITFQGHDMLEEQPVLADAYFMRMVLHDWPDDFCVKALANIAKAMARRQGSRLYIVDSVLPAPSELLTVLERPMRVADLQMTIIHNGMERQLDEWDALFRRGHQALAIQRVVRMPQSPHAIIELQLDEKLL</sequence>
<protein>
    <recommendedName>
        <fullName evidence="8">O-methyltransferase domain-containing protein</fullName>
    </recommendedName>
</protein>
<dbReference type="Gene3D" id="1.10.10.10">
    <property type="entry name" value="Winged helix-like DNA-binding domain superfamily/Winged helix DNA-binding domain"/>
    <property type="match status" value="1"/>
</dbReference>
<dbReference type="AlphaFoldDB" id="R0K9N7"/>
<evidence type="ECO:0000313" key="7">
    <source>
        <dbReference type="Proteomes" id="UP000016935"/>
    </source>
</evidence>
<keyword evidence="2" id="KW-0808">Transferase</keyword>
<dbReference type="InterPro" id="IPR029063">
    <property type="entry name" value="SAM-dependent_MTases_sf"/>
</dbReference>
<reference evidence="6 7" key="2">
    <citation type="journal article" date="2013" name="PLoS Genet.">
        <title>Comparative genome structure, secondary metabolite, and effector coding capacity across Cochliobolus pathogens.</title>
        <authorList>
            <person name="Condon B.J."/>
            <person name="Leng Y."/>
            <person name="Wu D."/>
            <person name="Bushley K.E."/>
            <person name="Ohm R.A."/>
            <person name="Otillar R."/>
            <person name="Martin J."/>
            <person name="Schackwitz W."/>
            <person name="Grimwood J."/>
            <person name="MohdZainudin N."/>
            <person name="Xue C."/>
            <person name="Wang R."/>
            <person name="Manning V.A."/>
            <person name="Dhillon B."/>
            <person name="Tu Z.J."/>
            <person name="Steffenson B.J."/>
            <person name="Salamov A."/>
            <person name="Sun H."/>
            <person name="Lowry S."/>
            <person name="LaButti K."/>
            <person name="Han J."/>
            <person name="Copeland A."/>
            <person name="Lindquist E."/>
            <person name="Barry K."/>
            <person name="Schmutz J."/>
            <person name="Baker S.E."/>
            <person name="Ciuffetti L.M."/>
            <person name="Grigoriev I.V."/>
            <person name="Zhong S."/>
            <person name="Turgeon B.G."/>
        </authorList>
    </citation>
    <scope>NUCLEOTIDE SEQUENCE [LARGE SCALE GENOMIC DNA]</scope>
    <source>
        <strain evidence="7">28A</strain>
    </source>
</reference>
<evidence type="ECO:0000256" key="2">
    <source>
        <dbReference type="ARBA" id="ARBA00022679"/>
    </source>
</evidence>
<dbReference type="Gene3D" id="3.40.50.150">
    <property type="entry name" value="Vaccinia Virus protein VP39"/>
    <property type="match status" value="1"/>
</dbReference>
<dbReference type="RefSeq" id="XP_008026370.1">
    <property type="nucleotide sequence ID" value="XM_008028179.1"/>
</dbReference>
<feature type="domain" description="O-methyltransferase dimerisation" evidence="5">
    <location>
        <begin position="97"/>
        <end position="165"/>
    </location>
</feature>
<dbReference type="InterPro" id="IPR012967">
    <property type="entry name" value="COMT_dimerisation"/>
</dbReference>
<evidence type="ECO:0000256" key="1">
    <source>
        <dbReference type="ARBA" id="ARBA00022603"/>
    </source>
</evidence>
<keyword evidence="1" id="KW-0489">Methyltransferase</keyword>
<dbReference type="GeneID" id="19398173"/>
<accession>R0K9N7</accession>
<name>R0K9N7_EXST2</name>
<dbReference type="PANTHER" id="PTHR43712:SF5">
    <property type="entry name" value="O-METHYLTRANSFERASE ASQN-RELATED"/>
    <property type="match status" value="1"/>
</dbReference>
<keyword evidence="3" id="KW-0949">S-adenosyl-L-methionine</keyword>
<dbReference type="eggNOG" id="KOG3178">
    <property type="taxonomic scope" value="Eukaryota"/>
</dbReference>
<dbReference type="InterPro" id="IPR036388">
    <property type="entry name" value="WH-like_DNA-bd_sf"/>
</dbReference>
<dbReference type="Pfam" id="PF08100">
    <property type="entry name" value="Dimerisation"/>
    <property type="match status" value="1"/>
</dbReference>
<dbReference type="PROSITE" id="PS51683">
    <property type="entry name" value="SAM_OMT_II"/>
    <property type="match status" value="1"/>
</dbReference>
<evidence type="ECO:0000259" key="5">
    <source>
        <dbReference type="Pfam" id="PF08100"/>
    </source>
</evidence>
<proteinExistence type="predicted"/>
<dbReference type="EMBL" id="KB908615">
    <property type="protein sequence ID" value="EOA86109.1"/>
    <property type="molecule type" value="Genomic_DNA"/>
</dbReference>
<dbReference type="SUPFAM" id="SSF53335">
    <property type="entry name" value="S-adenosyl-L-methionine-dependent methyltransferases"/>
    <property type="match status" value="1"/>
</dbReference>
<dbReference type="Proteomes" id="UP000016935">
    <property type="component" value="Unassembled WGS sequence"/>
</dbReference>
<dbReference type="PANTHER" id="PTHR43712">
    <property type="entry name" value="PUTATIVE (AFU_ORTHOLOGUE AFUA_4G14580)-RELATED"/>
    <property type="match status" value="1"/>
</dbReference>
<dbReference type="GO" id="GO:0032259">
    <property type="term" value="P:methylation"/>
    <property type="evidence" value="ECO:0007669"/>
    <property type="project" value="UniProtKB-KW"/>
</dbReference>
<evidence type="ECO:0000256" key="3">
    <source>
        <dbReference type="ARBA" id="ARBA00022691"/>
    </source>
</evidence>
<dbReference type="InterPro" id="IPR016461">
    <property type="entry name" value="COMT-like"/>
</dbReference>
<feature type="domain" description="O-methyltransferase C-terminal" evidence="4">
    <location>
        <begin position="215"/>
        <end position="410"/>
    </location>
</feature>